<keyword evidence="1" id="KW-0812">Transmembrane</keyword>
<keyword evidence="1" id="KW-1133">Transmembrane helix</keyword>
<feature type="transmembrane region" description="Helical" evidence="1">
    <location>
        <begin position="63"/>
        <end position="86"/>
    </location>
</feature>
<feature type="transmembrane region" description="Helical" evidence="1">
    <location>
        <begin position="312"/>
        <end position="338"/>
    </location>
</feature>
<feature type="transmembrane region" description="Helical" evidence="1">
    <location>
        <begin position="386"/>
        <end position="411"/>
    </location>
</feature>
<dbReference type="PANTHER" id="PTHR36927:SF4">
    <property type="entry name" value="BLR5718 PROTEIN"/>
    <property type="match status" value="1"/>
</dbReference>
<feature type="transmembrane region" description="Helical" evidence="1">
    <location>
        <begin position="152"/>
        <end position="173"/>
    </location>
</feature>
<dbReference type="InterPro" id="IPR050623">
    <property type="entry name" value="Glucan_succinyl_AcylTrfase"/>
</dbReference>
<proteinExistence type="predicted"/>
<evidence type="ECO:0000256" key="1">
    <source>
        <dbReference type="SAM" id="Phobius"/>
    </source>
</evidence>
<organism evidence="2 3">
    <name type="scientific">Gymnopilus dilepis</name>
    <dbReference type="NCBI Taxonomy" id="231916"/>
    <lineage>
        <taxon>Eukaryota</taxon>
        <taxon>Fungi</taxon>
        <taxon>Dikarya</taxon>
        <taxon>Basidiomycota</taxon>
        <taxon>Agaricomycotina</taxon>
        <taxon>Agaricomycetes</taxon>
        <taxon>Agaricomycetidae</taxon>
        <taxon>Agaricales</taxon>
        <taxon>Agaricineae</taxon>
        <taxon>Hymenogastraceae</taxon>
        <taxon>Gymnopilus</taxon>
    </lineage>
</organism>
<dbReference type="EMBL" id="NHYE01000554">
    <property type="protein sequence ID" value="PPR04892.1"/>
    <property type="molecule type" value="Genomic_DNA"/>
</dbReference>
<keyword evidence="1" id="KW-0472">Membrane</keyword>
<name>A0A409YPG5_9AGAR</name>
<dbReference type="InParanoid" id="A0A409YPG5"/>
<evidence type="ECO:0000313" key="2">
    <source>
        <dbReference type="EMBL" id="PPR04892.1"/>
    </source>
</evidence>
<accession>A0A409YPG5</accession>
<evidence type="ECO:0008006" key="4">
    <source>
        <dbReference type="Google" id="ProtNLM"/>
    </source>
</evidence>
<feature type="transmembrane region" description="Helical" evidence="1">
    <location>
        <begin position="241"/>
        <end position="261"/>
    </location>
</feature>
<evidence type="ECO:0000313" key="3">
    <source>
        <dbReference type="Proteomes" id="UP000284706"/>
    </source>
</evidence>
<dbReference type="OrthoDB" id="4141464at2759"/>
<dbReference type="AlphaFoldDB" id="A0A409YPG5"/>
<sequence length="415" mass="47619">MPSESTPLLDALHLGSRPARIHWLDNLRTCLTILLIFHHTTMEVVQASIVRGYFGSTPKPESVFLSIFLAINKTFLWGLFFFVSGYSTRLAIEEKEYDYKVFASRLLKIGVPAILWIWFARDLLVICLRKIGLKNVFDLQNDYVVTTRMVGPVGYVFGLLFLDAVFLLSRWIGRHFKWLDISSLSKRFASGKRGFIVTALLSIDVVLIFTFLSCLGIHLYIGHFYRAFSYDIRVYPNSHATYIISYITGVSFPFIKQYLLFDLRHSITSMVNAELLAYLSMGVCQDLMPALGKSMQLRDIEYEGPIFFDPGFNLHTAFYVFWTAFVFYMLSLSTLSVFSQTPLMKKDWGMWTRHTYPQTYIHILPITLVLHFLPSTGALSDLILQILLAGTIALFVSWIAVLLPIFALRLLRMRG</sequence>
<gene>
    <name evidence="2" type="ORF">CVT26_012714</name>
</gene>
<reference evidence="2 3" key="1">
    <citation type="journal article" date="2018" name="Evol. Lett.">
        <title>Horizontal gene cluster transfer increased hallucinogenic mushroom diversity.</title>
        <authorList>
            <person name="Reynolds H.T."/>
            <person name="Vijayakumar V."/>
            <person name="Gluck-Thaler E."/>
            <person name="Korotkin H.B."/>
            <person name="Matheny P.B."/>
            <person name="Slot J.C."/>
        </authorList>
    </citation>
    <scope>NUCLEOTIDE SEQUENCE [LARGE SCALE GENOMIC DNA]</scope>
    <source>
        <strain evidence="2 3">SRW20</strain>
    </source>
</reference>
<protein>
    <recommendedName>
        <fullName evidence="4">Acyltransferase 3 domain-containing protein</fullName>
    </recommendedName>
</protein>
<feature type="transmembrane region" description="Helical" evidence="1">
    <location>
        <begin position="359"/>
        <end position="380"/>
    </location>
</feature>
<dbReference type="Proteomes" id="UP000284706">
    <property type="component" value="Unassembled WGS sequence"/>
</dbReference>
<dbReference type="PANTHER" id="PTHR36927">
    <property type="entry name" value="BLR4337 PROTEIN"/>
    <property type="match status" value="1"/>
</dbReference>
<feature type="transmembrane region" description="Helical" evidence="1">
    <location>
        <begin position="194"/>
        <end position="221"/>
    </location>
</feature>
<comment type="caution">
    <text evidence="2">The sequence shown here is derived from an EMBL/GenBank/DDBJ whole genome shotgun (WGS) entry which is preliminary data.</text>
</comment>
<keyword evidence="3" id="KW-1185">Reference proteome</keyword>